<keyword evidence="4 12" id="KW-0378">Hydrolase</keyword>
<dbReference type="PROSITE" id="PS00653">
    <property type="entry name" value="GLYCOSYL_HYDROL_F1_2"/>
    <property type="match status" value="1"/>
</dbReference>
<evidence type="ECO:0000256" key="7">
    <source>
        <dbReference type="ARBA" id="ARBA00023295"/>
    </source>
</evidence>
<dbReference type="Proteomes" id="UP000028725">
    <property type="component" value="Unassembled WGS sequence"/>
</dbReference>
<evidence type="ECO:0000256" key="9">
    <source>
        <dbReference type="PIRSR" id="PIRSR617736-1"/>
    </source>
</evidence>
<proteinExistence type="inferred from homology"/>
<dbReference type="RefSeq" id="WP_044198849.1">
    <property type="nucleotide sequence ID" value="NZ_JMCB01000028.1"/>
</dbReference>
<feature type="binding site" evidence="10">
    <location>
        <position position="21"/>
    </location>
    <ligand>
        <name>substrate</name>
    </ligand>
</feature>
<evidence type="ECO:0000256" key="3">
    <source>
        <dbReference type="ARBA" id="ARBA00012744"/>
    </source>
</evidence>
<evidence type="ECO:0000256" key="5">
    <source>
        <dbReference type="ARBA" id="ARBA00023001"/>
    </source>
</evidence>
<keyword evidence="6" id="KW-0119">Carbohydrate metabolism</keyword>
<name>A0A085VZK2_9BACT</name>
<organism evidence="13 14">
    <name type="scientific">Hyalangium minutum</name>
    <dbReference type="NCBI Taxonomy" id="394096"/>
    <lineage>
        <taxon>Bacteria</taxon>
        <taxon>Pseudomonadati</taxon>
        <taxon>Myxococcota</taxon>
        <taxon>Myxococcia</taxon>
        <taxon>Myxococcales</taxon>
        <taxon>Cystobacterineae</taxon>
        <taxon>Archangiaceae</taxon>
        <taxon>Hyalangium</taxon>
    </lineage>
</organism>
<dbReference type="InterPro" id="IPR017736">
    <property type="entry name" value="Glyco_hydro_1_beta-glucosidase"/>
</dbReference>
<dbReference type="Gene3D" id="3.20.20.80">
    <property type="entry name" value="Glycosidases"/>
    <property type="match status" value="1"/>
</dbReference>
<evidence type="ECO:0000256" key="4">
    <source>
        <dbReference type="ARBA" id="ARBA00022801"/>
    </source>
</evidence>
<keyword evidence="8" id="KW-0624">Polysaccharide degradation</keyword>
<feature type="binding site" evidence="10">
    <location>
        <position position="302"/>
    </location>
    <ligand>
        <name>substrate</name>
    </ligand>
</feature>
<comment type="caution">
    <text evidence="13">The sequence shown here is derived from an EMBL/GenBank/DDBJ whole genome shotgun (WGS) entry which is preliminary data.</text>
</comment>
<dbReference type="SUPFAM" id="SSF51445">
    <property type="entry name" value="(Trans)glycosidases"/>
    <property type="match status" value="1"/>
</dbReference>
<dbReference type="NCBIfam" id="TIGR03356">
    <property type="entry name" value="BGL"/>
    <property type="match status" value="1"/>
</dbReference>
<dbReference type="GO" id="GO:0005829">
    <property type="term" value="C:cytosol"/>
    <property type="evidence" value="ECO:0007669"/>
    <property type="project" value="TreeGrafter"/>
</dbReference>
<dbReference type="OrthoDB" id="9765195at2"/>
<evidence type="ECO:0000256" key="6">
    <source>
        <dbReference type="ARBA" id="ARBA00023277"/>
    </source>
</evidence>
<dbReference type="EMBL" id="JMCB01000028">
    <property type="protein sequence ID" value="KFE60865.1"/>
    <property type="molecule type" value="Genomic_DNA"/>
</dbReference>
<dbReference type="PROSITE" id="PS00572">
    <property type="entry name" value="GLYCOSYL_HYDROL_F1_1"/>
    <property type="match status" value="1"/>
</dbReference>
<dbReference type="PANTHER" id="PTHR10353:SF36">
    <property type="entry name" value="LP05116P"/>
    <property type="match status" value="1"/>
</dbReference>
<evidence type="ECO:0000256" key="11">
    <source>
        <dbReference type="PROSITE-ProRule" id="PRU10055"/>
    </source>
</evidence>
<comment type="catalytic activity">
    <reaction evidence="1 12">
        <text>Hydrolysis of terminal, non-reducing beta-D-glucosyl residues with release of beta-D-glucose.</text>
        <dbReference type="EC" id="3.2.1.21"/>
    </reaction>
</comment>
<dbReference type="PRINTS" id="PR00131">
    <property type="entry name" value="GLHYDRLASE1"/>
</dbReference>
<evidence type="ECO:0000256" key="12">
    <source>
        <dbReference type="RuleBase" id="RU361175"/>
    </source>
</evidence>
<evidence type="ECO:0000256" key="1">
    <source>
        <dbReference type="ARBA" id="ARBA00000448"/>
    </source>
</evidence>
<dbReference type="InterPro" id="IPR001360">
    <property type="entry name" value="Glyco_hydro_1"/>
</dbReference>
<dbReference type="PATRIC" id="fig|394096.3.peg.8508"/>
<evidence type="ECO:0000313" key="13">
    <source>
        <dbReference type="EMBL" id="KFE60865.1"/>
    </source>
</evidence>
<protein>
    <recommendedName>
        <fullName evidence="3 12">Beta-glucosidase</fullName>
        <ecNumber evidence="3 12">3.2.1.21</ecNumber>
    </recommendedName>
</protein>
<evidence type="ECO:0000256" key="10">
    <source>
        <dbReference type="PIRSR" id="PIRSR617736-2"/>
    </source>
</evidence>
<evidence type="ECO:0000256" key="2">
    <source>
        <dbReference type="ARBA" id="ARBA00010838"/>
    </source>
</evidence>
<evidence type="ECO:0000256" key="8">
    <source>
        <dbReference type="ARBA" id="ARBA00023326"/>
    </source>
</evidence>
<feature type="binding site" evidence="10">
    <location>
        <position position="166"/>
    </location>
    <ligand>
        <name>substrate</name>
    </ligand>
</feature>
<dbReference type="FunFam" id="3.20.20.80:FF:000004">
    <property type="entry name" value="Beta-glucosidase 6-phospho-beta-glucosidase"/>
    <property type="match status" value="1"/>
</dbReference>
<evidence type="ECO:0000313" key="14">
    <source>
        <dbReference type="Proteomes" id="UP000028725"/>
    </source>
</evidence>
<dbReference type="AlphaFoldDB" id="A0A085VZK2"/>
<gene>
    <name evidence="13" type="ORF">DB31_4778</name>
</gene>
<dbReference type="GO" id="GO:0008422">
    <property type="term" value="F:beta-glucosidase activity"/>
    <property type="evidence" value="ECO:0007669"/>
    <property type="project" value="UniProtKB-EC"/>
</dbReference>
<dbReference type="InterPro" id="IPR033132">
    <property type="entry name" value="GH_1_N_CS"/>
</dbReference>
<feature type="active site" description="Proton donor" evidence="9">
    <location>
        <position position="167"/>
    </location>
</feature>
<feature type="active site" description="Nucleophile" evidence="9 11">
    <location>
        <position position="362"/>
    </location>
</feature>
<feature type="binding site" evidence="10">
    <location>
        <begin position="416"/>
        <end position="417"/>
    </location>
    <ligand>
        <name>substrate</name>
    </ligand>
</feature>
<comment type="similarity">
    <text evidence="2 12">Belongs to the glycosyl hydrolase 1 family.</text>
</comment>
<dbReference type="STRING" id="394096.DB31_4778"/>
<accession>A0A085VZK2</accession>
<dbReference type="Pfam" id="PF00232">
    <property type="entry name" value="Glyco_hydro_1"/>
    <property type="match status" value="1"/>
</dbReference>
<dbReference type="PANTHER" id="PTHR10353">
    <property type="entry name" value="GLYCOSYL HYDROLASE"/>
    <property type="match status" value="1"/>
</dbReference>
<feature type="binding site" evidence="10">
    <location>
        <position position="122"/>
    </location>
    <ligand>
        <name>substrate</name>
    </ligand>
</feature>
<sequence length="458" mass="51707">MSGLIHFPLGFAWGAATSSYQIEGAALEDGRGESIWDRFSKTPGKVEDGTNGDVACDHYHRFREDVALMKRLGIKHYRFSVAWPRILPTGRQKVNQAGLDFYGRLVDTLLEAGIEPYATLYHWDLPQVLQDEGGWARRPVVEAFVEYSRIVARALGDRVKKWITHNEPWCTSMLGYQEGRHAPGLKDWSAALAASHHVLLSHGLAVPVIRSESPGAEVGITLNLTPAEPASPSAADHDASRHFDGFFNRWFLDPVFGRHYPADMVADYIAAGHLPPEGLTFVQPGDLEAIAAKCDFLGINYYSRAVLRNGKVPEEKNEPRTVHVAPEREWTDMGWEVHSDGLRELLLRIHLDYRPRKIYVTENGASYATPPNAEGRVPDEQRLTFLRDHFLAARRAMDGGVPLAGYFVWSLMDNFEWDRGYSQRFGIVWVDYRTQQRIAKDSALWYQRVISENAVPVP</sequence>
<keyword evidence="7 12" id="KW-0326">Glycosidase</keyword>
<dbReference type="InterPro" id="IPR017853">
    <property type="entry name" value="GH"/>
</dbReference>
<keyword evidence="14" id="KW-1185">Reference proteome</keyword>
<feature type="binding site" evidence="10">
    <location>
        <position position="409"/>
    </location>
    <ligand>
        <name>substrate</name>
    </ligand>
</feature>
<dbReference type="EC" id="3.2.1.21" evidence="3 12"/>
<dbReference type="GO" id="GO:0030245">
    <property type="term" value="P:cellulose catabolic process"/>
    <property type="evidence" value="ECO:0007669"/>
    <property type="project" value="UniProtKB-KW"/>
</dbReference>
<dbReference type="InterPro" id="IPR018120">
    <property type="entry name" value="Glyco_hydro_1_AS"/>
</dbReference>
<keyword evidence="5" id="KW-0136">Cellulose degradation</keyword>
<reference evidence="13 14" key="1">
    <citation type="submission" date="2014-04" db="EMBL/GenBank/DDBJ databases">
        <title>Genome assembly of Hyalangium minutum DSM 14724.</title>
        <authorList>
            <person name="Sharma G."/>
            <person name="Subramanian S."/>
        </authorList>
    </citation>
    <scope>NUCLEOTIDE SEQUENCE [LARGE SCALE GENOMIC DNA]</scope>
    <source>
        <strain evidence="13 14">DSM 14724</strain>
    </source>
</reference>